<name>A0ABQ9YAG7_9EUKA</name>
<evidence type="ECO:0000313" key="1">
    <source>
        <dbReference type="EMBL" id="KAK2960704.1"/>
    </source>
</evidence>
<protein>
    <submittedName>
        <fullName evidence="1">Uncharacterized protein</fullName>
    </submittedName>
</protein>
<comment type="caution">
    <text evidence="1">The sequence shown here is derived from an EMBL/GenBank/DDBJ whole genome shotgun (WGS) entry which is preliminary data.</text>
</comment>
<gene>
    <name evidence="1" type="ORF">BLNAU_4359</name>
</gene>
<accession>A0ABQ9YAG7</accession>
<dbReference type="EMBL" id="JARBJD010000021">
    <property type="protein sequence ID" value="KAK2960704.1"/>
    <property type="molecule type" value="Genomic_DNA"/>
</dbReference>
<keyword evidence="2" id="KW-1185">Reference proteome</keyword>
<sequence length="125" mass="14255">MHSSTVLDVFTLFGKTRFSRRFRVDPSRSATPSLFTHFASFRSISKPFSAIFCKDLSHTIIDRVPCHESRLQPLANVFTSPLKPDRALVLHSSEVVKILLEGAGRMMRNGMWQTKLKRQTTFPDS</sequence>
<reference evidence="1 2" key="1">
    <citation type="journal article" date="2022" name="bioRxiv">
        <title>Genomics of Preaxostyla Flagellates Illuminates Evolutionary Transitions and the Path Towards Mitochondrial Loss.</title>
        <authorList>
            <person name="Novak L.V.F."/>
            <person name="Treitli S.C."/>
            <person name="Pyrih J."/>
            <person name="Halakuc P."/>
            <person name="Pipaliya S.V."/>
            <person name="Vacek V."/>
            <person name="Brzon O."/>
            <person name="Soukal P."/>
            <person name="Eme L."/>
            <person name="Dacks J.B."/>
            <person name="Karnkowska A."/>
            <person name="Elias M."/>
            <person name="Hampl V."/>
        </authorList>
    </citation>
    <scope>NUCLEOTIDE SEQUENCE [LARGE SCALE GENOMIC DNA]</scope>
    <source>
        <strain evidence="1">NAU3</strain>
        <tissue evidence="1">Gut</tissue>
    </source>
</reference>
<proteinExistence type="predicted"/>
<evidence type="ECO:0000313" key="2">
    <source>
        <dbReference type="Proteomes" id="UP001281761"/>
    </source>
</evidence>
<dbReference type="Proteomes" id="UP001281761">
    <property type="component" value="Unassembled WGS sequence"/>
</dbReference>
<organism evidence="1 2">
    <name type="scientific">Blattamonas nauphoetae</name>
    <dbReference type="NCBI Taxonomy" id="2049346"/>
    <lineage>
        <taxon>Eukaryota</taxon>
        <taxon>Metamonada</taxon>
        <taxon>Preaxostyla</taxon>
        <taxon>Oxymonadida</taxon>
        <taxon>Blattamonas</taxon>
    </lineage>
</organism>